<feature type="compositionally biased region" description="Basic residues" evidence="1">
    <location>
        <begin position="67"/>
        <end position="84"/>
    </location>
</feature>
<evidence type="ECO:0000313" key="3">
    <source>
        <dbReference type="Proteomes" id="UP000250321"/>
    </source>
</evidence>
<keyword evidence="3" id="KW-1185">Reference proteome</keyword>
<organism evidence="2 3">
    <name type="scientific">Prunus yedoensis var. nudiflora</name>
    <dbReference type="NCBI Taxonomy" id="2094558"/>
    <lineage>
        <taxon>Eukaryota</taxon>
        <taxon>Viridiplantae</taxon>
        <taxon>Streptophyta</taxon>
        <taxon>Embryophyta</taxon>
        <taxon>Tracheophyta</taxon>
        <taxon>Spermatophyta</taxon>
        <taxon>Magnoliopsida</taxon>
        <taxon>eudicotyledons</taxon>
        <taxon>Gunneridae</taxon>
        <taxon>Pentapetalae</taxon>
        <taxon>rosids</taxon>
        <taxon>fabids</taxon>
        <taxon>Rosales</taxon>
        <taxon>Rosaceae</taxon>
        <taxon>Amygdaloideae</taxon>
        <taxon>Amygdaleae</taxon>
        <taxon>Prunus</taxon>
    </lineage>
</organism>
<dbReference type="EMBL" id="PJQY01001909">
    <property type="protein sequence ID" value="PQP98277.1"/>
    <property type="molecule type" value="Genomic_DNA"/>
</dbReference>
<comment type="caution">
    <text evidence="2">The sequence shown here is derived from an EMBL/GenBank/DDBJ whole genome shotgun (WGS) entry which is preliminary data.</text>
</comment>
<reference evidence="2 3" key="1">
    <citation type="submission" date="2018-02" db="EMBL/GenBank/DDBJ databases">
        <title>Draft genome of wild Prunus yedoensis var. nudiflora.</title>
        <authorList>
            <person name="Baek S."/>
            <person name="Kim J.-H."/>
            <person name="Choi K."/>
            <person name="Kim G.-B."/>
            <person name="Cho A."/>
            <person name="Jang H."/>
            <person name="Shin C.-H."/>
            <person name="Yu H.-J."/>
            <person name="Mun J.-H."/>
        </authorList>
    </citation>
    <scope>NUCLEOTIDE SEQUENCE [LARGE SCALE GENOMIC DNA]</scope>
    <source>
        <strain evidence="3">cv. Jeju island</strain>
        <tissue evidence="2">Leaf</tissue>
    </source>
</reference>
<proteinExistence type="predicted"/>
<feature type="region of interest" description="Disordered" evidence="1">
    <location>
        <begin position="39"/>
        <end position="101"/>
    </location>
</feature>
<dbReference type="Proteomes" id="UP000250321">
    <property type="component" value="Unassembled WGS sequence"/>
</dbReference>
<gene>
    <name evidence="2" type="ORF">Pyn_26108</name>
</gene>
<feature type="compositionally biased region" description="Low complexity" evidence="1">
    <location>
        <begin position="54"/>
        <end position="64"/>
    </location>
</feature>
<accession>A0A314Y301</accession>
<protein>
    <submittedName>
        <fullName evidence="2">Uncharacterized protein</fullName>
    </submittedName>
</protein>
<evidence type="ECO:0000313" key="2">
    <source>
        <dbReference type="EMBL" id="PQP98277.1"/>
    </source>
</evidence>
<feature type="compositionally biased region" description="Basic and acidic residues" evidence="1">
    <location>
        <begin position="85"/>
        <end position="94"/>
    </location>
</feature>
<dbReference type="AlphaFoldDB" id="A0A314Y301"/>
<name>A0A314Y301_PRUYE</name>
<sequence>MEKWHHDVGPRVFATLEKLKKQSAWCIPRLSGESKYEVKCFGGTQPGRPKKSRISSTGEPSSSSNPKAKHLPRYHHKGKRRQQLKARDQVKELQDNQGRNS</sequence>
<evidence type="ECO:0000256" key="1">
    <source>
        <dbReference type="SAM" id="MobiDB-lite"/>
    </source>
</evidence>